<gene>
    <name evidence="2" type="ORF">BWGO95_03258</name>
</gene>
<protein>
    <submittedName>
        <fullName evidence="2">Uncharacterized protein</fullName>
    </submittedName>
</protein>
<evidence type="ECO:0000313" key="2">
    <source>
        <dbReference type="EMBL" id="SCB69106.1"/>
    </source>
</evidence>
<reference evidence="2 3" key="1">
    <citation type="submission" date="2016-08" db="EMBL/GenBank/DDBJ databases">
        <authorList>
            <person name="Seilhamer J.J."/>
        </authorList>
    </citation>
    <scope>NUCLEOTIDE SEQUENCE [LARGE SCALE GENOMIC DNA]</scope>
    <source>
        <strain evidence="2 3">SDA_GO95</strain>
    </source>
</reference>
<organism evidence="2 3">
    <name type="scientific">Bacillus mycoides</name>
    <dbReference type="NCBI Taxonomy" id="1405"/>
    <lineage>
        <taxon>Bacteria</taxon>
        <taxon>Bacillati</taxon>
        <taxon>Bacillota</taxon>
        <taxon>Bacilli</taxon>
        <taxon>Bacillales</taxon>
        <taxon>Bacillaceae</taxon>
        <taxon>Bacillus</taxon>
        <taxon>Bacillus cereus group</taxon>
    </lineage>
</organism>
<dbReference type="Proteomes" id="UP000195696">
    <property type="component" value="Unassembled WGS sequence"/>
</dbReference>
<feature type="compositionally biased region" description="Basic and acidic residues" evidence="1">
    <location>
        <begin position="26"/>
        <end position="38"/>
    </location>
</feature>
<feature type="region of interest" description="Disordered" evidence="1">
    <location>
        <begin position="26"/>
        <end position="46"/>
    </location>
</feature>
<evidence type="ECO:0000313" key="3">
    <source>
        <dbReference type="Proteomes" id="UP000195696"/>
    </source>
</evidence>
<evidence type="ECO:0000256" key="1">
    <source>
        <dbReference type="SAM" id="MobiDB-lite"/>
    </source>
</evidence>
<name>A0A1G4ESH8_BACMY</name>
<sequence length="46" mass="5338">MVVIPVKQAKTESCERLRFVCKVHEGARSHHDQIKKTDQSQNEKMS</sequence>
<proteinExistence type="predicted"/>
<accession>A0A1G4ESH8</accession>
<dbReference type="AlphaFoldDB" id="A0A1G4ESH8"/>
<dbReference type="EMBL" id="FMAK01000037">
    <property type="protein sequence ID" value="SCB69106.1"/>
    <property type="molecule type" value="Genomic_DNA"/>
</dbReference>